<accession>A0AA36M0U5</accession>
<dbReference type="Proteomes" id="UP001176961">
    <property type="component" value="Unassembled WGS sequence"/>
</dbReference>
<protein>
    <submittedName>
        <fullName evidence="1">Uncharacterized protein</fullName>
    </submittedName>
</protein>
<evidence type="ECO:0000313" key="1">
    <source>
        <dbReference type="EMBL" id="CAJ0593917.1"/>
    </source>
</evidence>
<sequence>MIYEFGIIDSNKTEDSEDRGLRPFQTAMDSVALEKAATGLPILIHQHRQYRQCEICQHWNRAKRPRVDCITGPFRNWRSTGGK</sequence>
<organism evidence="1 2">
    <name type="scientific">Cylicocyclus nassatus</name>
    <name type="common">Nematode worm</name>
    <dbReference type="NCBI Taxonomy" id="53992"/>
    <lineage>
        <taxon>Eukaryota</taxon>
        <taxon>Metazoa</taxon>
        <taxon>Ecdysozoa</taxon>
        <taxon>Nematoda</taxon>
        <taxon>Chromadorea</taxon>
        <taxon>Rhabditida</taxon>
        <taxon>Rhabditina</taxon>
        <taxon>Rhabditomorpha</taxon>
        <taxon>Strongyloidea</taxon>
        <taxon>Strongylidae</taxon>
        <taxon>Cylicocyclus</taxon>
    </lineage>
</organism>
<dbReference type="EMBL" id="CATQJL010000112">
    <property type="protein sequence ID" value="CAJ0593917.1"/>
    <property type="molecule type" value="Genomic_DNA"/>
</dbReference>
<reference evidence="1" key="1">
    <citation type="submission" date="2023-07" db="EMBL/GenBank/DDBJ databases">
        <authorList>
            <consortium name="CYATHOMIX"/>
        </authorList>
    </citation>
    <scope>NUCLEOTIDE SEQUENCE</scope>
    <source>
        <strain evidence="1">N/A</strain>
    </source>
</reference>
<proteinExistence type="predicted"/>
<evidence type="ECO:0000313" key="2">
    <source>
        <dbReference type="Proteomes" id="UP001176961"/>
    </source>
</evidence>
<keyword evidence="2" id="KW-1185">Reference proteome</keyword>
<name>A0AA36M0U5_CYLNA</name>
<comment type="caution">
    <text evidence="1">The sequence shown here is derived from an EMBL/GenBank/DDBJ whole genome shotgun (WGS) entry which is preliminary data.</text>
</comment>
<gene>
    <name evidence="1" type="ORF">CYNAS_LOCUS5900</name>
</gene>
<dbReference type="AlphaFoldDB" id="A0AA36M0U5"/>